<keyword evidence="2" id="KW-0732">Signal</keyword>
<reference evidence="4" key="1">
    <citation type="submission" date="2016-10" db="EMBL/GenBank/DDBJ databases">
        <authorList>
            <person name="Varghese N."/>
            <person name="Submissions S."/>
        </authorList>
    </citation>
    <scope>NUCLEOTIDE SEQUENCE [LARGE SCALE GENOMIC DNA]</scope>
    <source>
        <strain evidence="4">DSM 3695</strain>
    </source>
</reference>
<evidence type="ECO:0000313" key="4">
    <source>
        <dbReference type="Proteomes" id="UP000199310"/>
    </source>
</evidence>
<feature type="signal peptide" evidence="2">
    <location>
        <begin position="1"/>
        <end position="20"/>
    </location>
</feature>
<dbReference type="RefSeq" id="WP_089893232.1">
    <property type="nucleotide sequence ID" value="NZ_FOJG01000001.1"/>
</dbReference>
<dbReference type="AlphaFoldDB" id="A0A1I0QUT8"/>
<accession>A0A1I0QUT8</accession>
<dbReference type="Proteomes" id="UP000199310">
    <property type="component" value="Unassembled WGS sequence"/>
</dbReference>
<dbReference type="STRING" id="29529.SAMN04488122_1761"/>
<sequence length="246" mass="27835">MKYLYLTLVVCLHTSLIASAQQQSFQSAVGLGGIGAYRHSAFAFTFEPRFNFYTFSPHESLSIGACMAMGPCGQWDYRESKFVDRRGPMKISWMMNIPVTVNYTFGNAATPGSRRYMGYSAGVGYGTHNASRVTDYAPGLDSAELHAHGLVLDGRINFPIGNSSWSLHSSYMFNFSNNNPDVKGIFTMALLYNIGVPIYGPHPPKHFKHSKEYYRNLKQEERKRKWEQYQERRNKKKSTPTALPVS</sequence>
<dbReference type="EMBL" id="FOJG01000001">
    <property type="protein sequence ID" value="SEW31194.1"/>
    <property type="molecule type" value="Genomic_DNA"/>
</dbReference>
<feature type="chain" id="PRO_5011503639" description="Outer membrane protein beta-barrel domain-containing protein" evidence="2">
    <location>
        <begin position="21"/>
        <end position="246"/>
    </location>
</feature>
<evidence type="ECO:0000256" key="1">
    <source>
        <dbReference type="SAM" id="MobiDB-lite"/>
    </source>
</evidence>
<evidence type="ECO:0000313" key="3">
    <source>
        <dbReference type="EMBL" id="SEW31194.1"/>
    </source>
</evidence>
<proteinExistence type="predicted"/>
<keyword evidence="4" id="KW-1185">Reference proteome</keyword>
<name>A0A1I0QUT8_9BACT</name>
<gene>
    <name evidence="3" type="ORF">SAMN04488122_1761</name>
</gene>
<evidence type="ECO:0008006" key="5">
    <source>
        <dbReference type="Google" id="ProtNLM"/>
    </source>
</evidence>
<feature type="region of interest" description="Disordered" evidence="1">
    <location>
        <begin position="224"/>
        <end position="246"/>
    </location>
</feature>
<dbReference type="OrthoDB" id="9955857at2"/>
<protein>
    <recommendedName>
        <fullName evidence="5">Outer membrane protein beta-barrel domain-containing protein</fullName>
    </recommendedName>
</protein>
<evidence type="ECO:0000256" key="2">
    <source>
        <dbReference type="SAM" id="SignalP"/>
    </source>
</evidence>
<organism evidence="3 4">
    <name type="scientific">Chitinophaga arvensicola</name>
    <dbReference type="NCBI Taxonomy" id="29529"/>
    <lineage>
        <taxon>Bacteria</taxon>
        <taxon>Pseudomonadati</taxon>
        <taxon>Bacteroidota</taxon>
        <taxon>Chitinophagia</taxon>
        <taxon>Chitinophagales</taxon>
        <taxon>Chitinophagaceae</taxon>
        <taxon>Chitinophaga</taxon>
    </lineage>
</organism>